<dbReference type="NCBIfam" id="TIGR02874">
    <property type="entry name" value="spore_ytfJ"/>
    <property type="match status" value="1"/>
</dbReference>
<sequence length="160" mass="17170">MNEHPIESLMKTTMESIKEMVDVNTIVGDAVETPDGTVIIPISKVSFGFASGGGDYSMEKKEDGKGQQQNSENDGSSKKANGGKFPFAGGAGAGVSVQPVAFMVVGNGQMRLMPVDQRANMIDSIINMTPTMINNLQKMLNGSGKKHKKHDEDNESITYE</sequence>
<protein>
    <submittedName>
        <fullName evidence="2">Sporulation protein YtfJ</fullName>
    </submittedName>
</protein>
<dbReference type="Pfam" id="PF09579">
    <property type="entry name" value="Spore_YtfJ"/>
    <property type="match status" value="1"/>
</dbReference>
<dbReference type="PANTHER" id="PTHR39162">
    <property type="entry name" value="GLL3345 PROTEIN"/>
    <property type="match status" value="1"/>
</dbReference>
<feature type="region of interest" description="Disordered" evidence="1">
    <location>
        <begin position="140"/>
        <end position="160"/>
    </location>
</feature>
<evidence type="ECO:0000313" key="2">
    <source>
        <dbReference type="EMBL" id="KAB3532537.1"/>
    </source>
</evidence>
<dbReference type="InterPro" id="IPR014229">
    <property type="entry name" value="Spore_YtfJ"/>
</dbReference>
<dbReference type="PANTHER" id="PTHR39162:SF1">
    <property type="entry name" value="SPORULATION PROTEIN YTFJ"/>
    <property type="match status" value="1"/>
</dbReference>
<feature type="region of interest" description="Disordered" evidence="1">
    <location>
        <begin position="56"/>
        <end position="85"/>
    </location>
</feature>
<dbReference type="OrthoDB" id="9796262at2"/>
<accession>A0A6I0EXW2</accession>
<evidence type="ECO:0000256" key="1">
    <source>
        <dbReference type="SAM" id="MobiDB-lite"/>
    </source>
</evidence>
<dbReference type="EMBL" id="WBZC01000047">
    <property type="protein sequence ID" value="KAB3532537.1"/>
    <property type="molecule type" value="Genomic_DNA"/>
</dbReference>
<dbReference type="PIRSF" id="PIRSF021377">
    <property type="entry name" value="YtfJ"/>
    <property type="match status" value="1"/>
</dbReference>
<proteinExistence type="predicted"/>
<name>A0A6I0EXW2_9FIRM</name>
<dbReference type="Proteomes" id="UP000432715">
    <property type="component" value="Unassembled WGS sequence"/>
</dbReference>
<reference evidence="2 3" key="1">
    <citation type="submission" date="2019-10" db="EMBL/GenBank/DDBJ databases">
        <title>Alkaliphilus serpentinus sp. nov. and Alkaliphilus pronyensis sp. nov., two novel anaerobic alkaliphilic species isolated from the serpentinized-hosted hydrothermal field of the Prony Bay (New Caledonia).</title>
        <authorList>
            <person name="Postec A."/>
        </authorList>
    </citation>
    <scope>NUCLEOTIDE SEQUENCE [LARGE SCALE GENOMIC DNA]</scope>
    <source>
        <strain evidence="2 3">LacV</strain>
    </source>
</reference>
<dbReference type="RefSeq" id="WP_151861808.1">
    <property type="nucleotide sequence ID" value="NZ_WBZC01000047.1"/>
</dbReference>
<comment type="caution">
    <text evidence="2">The sequence shown here is derived from an EMBL/GenBank/DDBJ whole genome shotgun (WGS) entry which is preliminary data.</text>
</comment>
<keyword evidence="3" id="KW-1185">Reference proteome</keyword>
<dbReference type="AlphaFoldDB" id="A0A6I0EXW2"/>
<organism evidence="2 3">
    <name type="scientific">Alkaliphilus pronyensis</name>
    <dbReference type="NCBI Taxonomy" id="1482732"/>
    <lineage>
        <taxon>Bacteria</taxon>
        <taxon>Bacillati</taxon>
        <taxon>Bacillota</taxon>
        <taxon>Clostridia</taxon>
        <taxon>Peptostreptococcales</taxon>
        <taxon>Natronincolaceae</taxon>
        <taxon>Alkaliphilus</taxon>
    </lineage>
</organism>
<gene>
    <name evidence="2" type="primary">ytfJ</name>
    <name evidence="2" type="ORF">F8154_11730</name>
</gene>
<evidence type="ECO:0000313" key="3">
    <source>
        <dbReference type="Proteomes" id="UP000432715"/>
    </source>
</evidence>